<protein>
    <recommendedName>
        <fullName evidence="2">DNA primase/polymerase bifunctional N-terminal domain-containing protein</fullName>
    </recommendedName>
</protein>
<dbReference type="SUPFAM" id="SSF56747">
    <property type="entry name" value="Prim-pol domain"/>
    <property type="match status" value="1"/>
</dbReference>
<dbReference type="InterPro" id="IPR015330">
    <property type="entry name" value="DNA_primase/pol_bifunc_N"/>
</dbReference>
<dbReference type="RefSeq" id="WP_344469685.1">
    <property type="nucleotide sequence ID" value="NZ_BAAANT010000077.1"/>
</dbReference>
<keyword evidence="4" id="KW-1185">Reference proteome</keyword>
<accession>A0ABN1ZLM5</accession>
<evidence type="ECO:0000313" key="4">
    <source>
        <dbReference type="Proteomes" id="UP001422759"/>
    </source>
</evidence>
<evidence type="ECO:0000313" key="3">
    <source>
        <dbReference type="EMBL" id="GAA1500849.1"/>
    </source>
</evidence>
<feature type="domain" description="DNA primase/polymerase bifunctional N-terminal" evidence="2">
    <location>
        <begin position="24"/>
        <end position="238"/>
    </location>
</feature>
<dbReference type="EMBL" id="BAAANT010000077">
    <property type="protein sequence ID" value="GAA1500849.1"/>
    <property type="molecule type" value="Genomic_DNA"/>
</dbReference>
<name>A0ABN1ZLM5_9ACTN</name>
<evidence type="ECO:0000256" key="1">
    <source>
        <dbReference type="SAM" id="MobiDB-lite"/>
    </source>
</evidence>
<organism evidence="3 4">
    <name type="scientific">Kitasatospora kazusensis</name>
    <dbReference type="NCBI Taxonomy" id="407974"/>
    <lineage>
        <taxon>Bacteria</taxon>
        <taxon>Bacillati</taxon>
        <taxon>Actinomycetota</taxon>
        <taxon>Actinomycetes</taxon>
        <taxon>Kitasatosporales</taxon>
        <taxon>Streptomycetaceae</taxon>
        <taxon>Kitasatospora</taxon>
    </lineage>
</organism>
<sequence>MEVEQVAGEAPVRPAPGPSPAAVARWCAAQGWPVHPLAPGAKVPPANCSACQQAGHDARQCRCRAEGRWCHGFHAATTEPELIDRWWSPRGPGFGVGVSCGPAGLVVVDVDAHDVPVPPRDRVLPGVAIHDAVDLTGLANGYHSLALLAALNGSPNPAEDAATLRVRTPSGGLHIWYRSPQGLRLLSSGGSSSGRALAWQVDIRAHGGYIIAPGTTTPAGTYQPLGPVRTPAPLPSWLARELVRTGHTAAVTPPARPLAAVPPRARQAVTAAGGGTPAERLLASAITAVTDCAVVPSGAAFSDKLNRAAFTAGGLVAAGRLDHTDAFRLLMDAARTARPGQDRRARQIIVSGMAAGERRPLHCEGRPS</sequence>
<dbReference type="Proteomes" id="UP001422759">
    <property type="component" value="Unassembled WGS sequence"/>
</dbReference>
<dbReference type="CDD" id="cd04859">
    <property type="entry name" value="Prim_Pol"/>
    <property type="match status" value="1"/>
</dbReference>
<reference evidence="3 4" key="1">
    <citation type="journal article" date="2019" name="Int. J. Syst. Evol. Microbiol.">
        <title>The Global Catalogue of Microorganisms (GCM) 10K type strain sequencing project: providing services to taxonomists for standard genome sequencing and annotation.</title>
        <authorList>
            <consortium name="The Broad Institute Genomics Platform"/>
            <consortium name="The Broad Institute Genome Sequencing Center for Infectious Disease"/>
            <person name="Wu L."/>
            <person name="Ma J."/>
        </authorList>
    </citation>
    <scope>NUCLEOTIDE SEQUENCE [LARGE SCALE GENOMIC DNA]</scope>
    <source>
        <strain evidence="3 4">JCM 14560</strain>
    </source>
</reference>
<proteinExistence type="predicted"/>
<evidence type="ECO:0000259" key="2">
    <source>
        <dbReference type="SMART" id="SM00943"/>
    </source>
</evidence>
<comment type="caution">
    <text evidence="3">The sequence shown here is derived from an EMBL/GenBank/DDBJ whole genome shotgun (WGS) entry which is preliminary data.</text>
</comment>
<gene>
    <name evidence="3" type="ORF">GCM10009760_63000</name>
</gene>
<feature type="region of interest" description="Disordered" evidence="1">
    <location>
        <begin position="1"/>
        <end position="20"/>
    </location>
</feature>
<dbReference type="SMART" id="SM00943">
    <property type="entry name" value="Prim-Pol"/>
    <property type="match status" value="1"/>
</dbReference>
<dbReference type="Pfam" id="PF09250">
    <property type="entry name" value="Prim-Pol"/>
    <property type="match status" value="1"/>
</dbReference>